<dbReference type="PANTHER" id="PTHR12526">
    <property type="entry name" value="GLYCOSYLTRANSFERASE"/>
    <property type="match status" value="1"/>
</dbReference>
<keyword evidence="2" id="KW-0808">Transferase</keyword>
<evidence type="ECO:0000259" key="1">
    <source>
        <dbReference type="Pfam" id="PF00534"/>
    </source>
</evidence>
<keyword evidence="3" id="KW-1185">Reference proteome</keyword>
<sequence>MKILLVSIKSIHFKRWTEQLEHSGHEVFYFDISGKVGTYNNMPWLSQKKSWKYRWDFPGRYYLKEYFPKTYNLIKPLNERHVDKVFEAYLKEINPDVVQSFVLYLSCTPILSIMCKYKNIAWIYSAWGNDLFYYKNIDSYKRDIMRVLPEIDYMFADCQRDIGIAKELGFQGEVLGVFPGGGGYNLSAYNPYVKSLPERNIILVKGYEQRFGKAIKVIEALIEIKEILTPYKVVVFGADDEFFDAYKLFKDNEFIEVKGVLKHSEVLKLMGESLIYIGNSFSDGMPNTLLEAIIMGAFPIQSNPGGATAEIINHGQNGLLIEDCEDVEMIKAFLIKALSDVELRENAFITNQNELKPQLEIGLITNQVLKAYNSIQYI</sequence>
<feature type="domain" description="Glycosyl transferase family 1" evidence="1">
    <location>
        <begin position="216"/>
        <end position="346"/>
    </location>
</feature>
<dbReference type="GO" id="GO:0016757">
    <property type="term" value="F:glycosyltransferase activity"/>
    <property type="evidence" value="ECO:0007669"/>
    <property type="project" value="InterPro"/>
</dbReference>
<gene>
    <name evidence="2" type="ORF">ES711_14885</name>
</gene>
<dbReference type="PANTHER" id="PTHR12526:SF638">
    <property type="entry name" value="SPORE COAT PROTEIN SA"/>
    <property type="match status" value="1"/>
</dbReference>
<dbReference type="Gene3D" id="3.40.50.2000">
    <property type="entry name" value="Glycogen Phosphorylase B"/>
    <property type="match status" value="2"/>
</dbReference>
<protein>
    <submittedName>
        <fullName evidence="2">Glycosyltransferase family 4 protein</fullName>
    </submittedName>
</protein>
<dbReference type="OrthoDB" id="1411429at2"/>
<evidence type="ECO:0000313" key="3">
    <source>
        <dbReference type="Proteomes" id="UP000321734"/>
    </source>
</evidence>
<dbReference type="AlphaFoldDB" id="A0A5C7AD90"/>
<dbReference type="RefSeq" id="WP_146894096.1">
    <property type="nucleotide sequence ID" value="NZ_VORX01000009.1"/>
</dbReference>
<dbReference type="CDD" id="cd03801">
    <property type="entry name" value="GT4_PimA-like"/>
    <property type="match status" value="1"/>
</dbReference>
<dbReference type="Pfam" id="PF00534">
    <property type="entry name" value="Glycos_transf_1"/>
    <property type="match status" value="1"/>
</dbReference>
<name>A0A5C7AD90_9FLAO</name>
<dbReference type="InterPro" id="IPR001296">
    <property type="entry name" value="Glyco_trans_1"/>
</dbReference>
<dbReference type="Proteomes" id="UP000321734">
    <property type="component" value="Unassembled WGS sequence"/>
</dbReference>
<reference evidence="2 3" key="1">
    <citation type="submission" date="2019-08" db="EMBL/GenBank/DDBJ databases">
        <title>Genome sequence of Gelidibacter salicanalis IC162T.</title>
        <authorList>
            <person name="Bowman J.P."/>
        </authorList>
    </citation>
    <scope>NUCLEOTIDE SEQUENCE [LARGE SCALE GENOMIC DNA]</scope>
    <source>
        <strain evidence="2 3">IC162</strain>
    </source>
</reference>
<evidence type="ECO:0000313" key="2">
    <source>
        <dbReference type="EMBL" id="TXE05844.1"/>
    </source>
</evidence>
<accession>A0A5C7AD90</accession>
<proteinExistence type="predicted"/>
<comment type="caution">
    <text evidence="2">The sequence shown here is derived from an EMBL/GenBank/DDBJ whole genome shotgun (WGS) entry which is preliminary data.</text>
</comment>
<organism evidence="2 3">
    <name type="scientific">Gelidibacter salicanalis</name>
    <dbReference type="NCBI Taxonomy" id="291193"/>
    <lineage>
        <taxon>Bacteria</taxon>
        <taxon>Pseudomonadati</taxon>
        <taxon>Bacteroidota</taxon>
        <taxon>Flavobacteriia</taxon>
        <taxon>Flavobacteriales</taxon>
        <taxon>Flavobacteriaceae</taxon>
        <taxon>Gelidibacter</taxon>
    </lineage>
</organism>
<dbReference type="EMBL" id="VORX01000009">
    <property type="protein sequence ID" value="TXE05844.1"/>
    <property type="molecule type" value="Genomic_DNA"/>
</dbReference>
<dbReference type="SUPFAM" id="SSF53756">
    <property type="entry name" value="UDP-Glycosyltransferase/glycogen phosphorylase"/>
    <property type="match status" value="1"/>
</dbReference>